<accession>A0A0K2UHA1</accession>
<dbReference type="EMBL" id="HACA01020094">
    <property type="protein sequence ID" value="CDW37455.1"/>
    <property type="molecule type" value="Transcribed_RNA"/>
</dbReference>
<proteinExistence type="predicted"/>
<evidence type="ECO:0000313" key="1">
    <source>
        <dbReference type="EMBL" id="CDW37455.1"/>
    </source>
</evidence>
<dbReference type="AlphaFoldDB" id="A0A0K2UHA1"/>
<sequence length="54" mass="6534">AFCLIFTPLILEEGCMILLWEYFSHRRLVLIGFKRFGRCFPLIRSRYSFIISIF</sequence>
<reference evidence="1" key="1">
    <citation type="submission" date="2014-05" db="EMBL/GenBank/DDBJ databases">
        <authorList>
            <person name="Chronopoulou M."/>
        </authorList>
    </citation>
    <scope>NUCLEOTIDE SEQUENCE</scope>
    <source>
        <tissue evidence="1">Whole organism</tissue>
    </source>
</reference>
<organism evidence="1">
    <name type="scientific">Lepeophtheirus salmonis</name>
    <name type="common">Salmon louse</name>
    <name type="synonym">Caligus salmonis</name>
    <dbReference type="NCBI Taxonomy" id="72036"/>
    <lineage>
        <taxon>Eukaryota</taxon>
        <taxon>Metazoa</taxon>
        <taxon>Ecdysozoa</taxon>
        <taxon>Arthropoda</taxon>
        <taxon>Crustacea</taxon>
        <taxon>Multicrustacea</taxon>
        <taxon>Hexanauplia</taxon>
        <taxon>Copepoda</taxon>
        <taxon>Siphonostomatoida</taxon>
        <taxon>Caligidae</taxon>
        <taxon>Lepeophtheirus</taxon>
    </lineage>
</organism>
<name>A0A0K2UHA1_LEPSM</name>
<protein>
    <submittedName>
        <fullName evidence="1">Uncharacterized protein</fullName>
    </submittedName>
</protein>
<feature type="non-terminal residue" evidence="1">
    <location>
        <position position="1"/>
    </location>
</feature>